<protein>
    <submittedName>
        <fullName evidence="2">Universal stress protein UspA</fullName>
    </submittedName>
</protein>
<comment type="similarity">
    <text evidence="1">Belongs to the universal stress protein A family.</text>
</comment>
<evidence type="ECO:0000256" key="1">
    <source>
        <dbReference type="ARBA" id="ARBA00008791"/>
    </source>
</evidence>
<gene>
    <name evidence="2" type="ORF">LCIT_18290</name>
</gene>
<dbReference type="EMBL" id="BJJW01000016">
    <property type="protein sequence ID" value="GDZ84587.1"/>
    <property type="molecule type" value="Genomic_DNA"/>
</dbReference>
<dbReference type="Gene3D" id="3.40.50.620">
    <property type="entry name" value="HUPs"/>
    <property type="match status" value="1"/>
</dbReference>
<comment type="caution">
    <text evidence="2">The sequence shown here is derived from an EMBL/GenBank/DDBJ whole genome shotgun (WGS) entry which is preliminary data.</text>
</comment>
<proteinExistence type="inferred from homology"/>
<dbReference type="InterPro" id="IPR006016">
    <property type="entry name" value="UspA"/>
</dbReference>
<dbReference type="OMA" id="HAKISSM"/>
<dbReference type="SUPFAM" id="SSF52402">
    <property type="entry name" value="Adenine nucleotide alpha hydrolases-like"/>
    <property type="match status" value="1"/>
</dbReference>
<accession>A0A5A5U0U9</accession>
<evidence type="ECO:0000313" key="3">
    <source>
        <dbReference type="Proteomes" id="UP000323274"/>
    </source>
</evidence>
<dbReference type="PANTHER" id="PTHR46268">
    <property type="entry name" value="STRESS RESPONSE PROTEIN NHAX"/>
    <property type="match status" value="1"/>
</dbReference>
<dbReference type="CDD" id="cd00293">
    <property type="entry name" value="USP-like"/>
    <property type="match status" value="1"/>
</dbReference>
<dbReference type="InterPro" id="IPR014729">
    <property type="entry name" value="Rossmann-like_a/b/a_fold"/>
</dbReference>
<dbReference type="InterPro" id="IPR006015">
    <property type="entry name" value="Universal_stress_UspA"/>
</dbReference>
<dbReference type="RefSeq" id="WP_004901312.1">
    <property type="nucleotide sequence ID" value="NZ_BJJW01000016.1"/>
</dbReference>
<dbReference type="PRINTS" id="PR01438">
    <property type="entry name" value="UNVRSLSTRESS"/>
</dbReference>
<dbReference type="Proteomes" id="UP000323274">
    <property type="component" value="Unassembled WGS sequence"/>
</dbReference>
<reference evidence="2 3" key="1">
    <citation type="submission" date="2019-04" db="EMBL/GenBank/DDBJ databases">
        <title>A pseudo-fructophilic Leuconostoc citreum strain F192-5 isolated from peel of satsuma mandarin: the first report for isolation and characterization of strain-dependent fructophilic-like characteristics.</title>
        <authorList>
            <person name="Maeno S."/>
            <person name="Tanizawa Y."/>
            <person name="Kajikawa A."/>
            <person name="Kanesaki Y."/>
            <person name="Kubota E."/>
            <person name="Arita M."/>
            <person name="Leon D."/>
            <person name="Endo A."/>
        </authorList>
    </citation>
    <scope>NUCLEOTIDE SEQUENCE [LARGE SCALE GENOMIC DNA]</scope>
    <source>
        <strain evidence="2 3">F192-5</strain>
    </source>
</reference>
<dbReference type="PANTHER" id="PTHR46268:SF6">
    <property type="entry name" value="UNIVERSAL STRESS PROTEIN UP12"/>
    <property type="match status" value="1"/>
</dbReference>
<dbReference type="Pfam" id="PF00582">
    <property type="entry name" value="Usp"/>
    <property type="match status" value="1"/>
</dbReference>
<organism evidence="2 3">
    <name type="scientific">Leuconostoc citreum</name>
    <dbReference type="NCBI Taxonomy" id="33964"/>
    <lineage>
        <taxon>Bacteria</taxon>
        <taxon>Bacillati</taxon>
        <taxon>Bacillota</taxon>
        <taxon>Bacilli</taxon>
        <taxon>Lactobacillales</taxon>
        <taxon>Lactobacillaceae</taxon>
        <taxon>Leuconostoc</taxon>
    </lineage>
</organism>
<dbReference type="AlphaFoldDB" id="A0A5A5U0U9"/>
<evidence type="ECO:0000313" key="2">
    <source>
        <dbReference type="EMBL" id="GDZ84587.1"/>
    </source>
</evidence>
<sequence>MSNLNLNIEPIQFKRVLVGVDESEQGYVALANAIHQASEDEAQLIIASVLEMGDLSTIDALHLDVIKERRAQIEANLARYKAYAESQGAENVITVFADGAKAGEVLLQDVAPKVQADLIIVGAHSREGFWESLGSQAAYIARHAKISSMVARK</sequence>
<name>A0A5A5U0U9_LEUCI</name>